<reference evidence="11 12" key="1">
    <citation type="submission" date="2019-09" db="EMBL/GenBank/DDBJ databases">
        <authorList>
            <person name="Leyn A S."/>
        </authorList>
    </citation>
    <scope>NUCLEOTIDE SEQUENCE [LARGE SCALE GENOMIC DNA]</scope>
    <source>
        <strain evidence="11">AA231_1</strain>
    </source>
</reference>
<feature type="transmembrane region" description="Helical" evidence="9">
    <location>
        <begin position="276"/>
        <end position="298"/>
    </location>
</feature>
<dbReference type="InterPro" id="IPR050586">
    <property type="entry name" value="CPA3_Na-H_Antiporter_D"/>
</dbReference>
<keyword evidence="3" id="KW-1003">Cell membrane</keyword>
<dbReference type="AlphaFoldDB" id="A0A6I8MAS4"/>
<evidence type="ECO:0000256" key="8">
    <source>
        <dbReference type="SAM" id="MobiDB-lite"/>
    </source>
</evidence>
<sequence>MTALPILVVALPLLAACVLLGLGVKLPRVVADGLATAAALTVTVLTAVLLVGVQHGRVVSWLGGHRPDGARSLGIVLAADGLNTTLALLASFLTTCALVYSWRYFEAVEARYHAMMLLFLTGMLGFLLTGDLFTLFVFFELMSGVAYALTGYRVEEADSVQGALNFGVVNSLGAYFTLMGIGLLYARGGQLGLAQLGVALDGKPADALVLAAFVLVCTGLLVKAAAAPFHFWLADAHAVAPTPVCVLFSGVMVELGVYGVLRVRRTVFGGVLDDGAFARVLLVLGIASALLGAVLCFTQRHLKRLLAYSTIAHTGLFLCGLSAAGGGASTGFVLAVAGHAGAKAALFLLVGVLKDRYGSVDEDELFGRCGHSRLEGGLFVLAALVLAGLPPFGVAFGNDVADHALEHTGYGWLVAVSVAVTAVTAAAVLRAGLGVYFGLGRPPRRDDGDRTAGTDEEPETGGRIERTPATMTGAIVAVLAAAALAVGTVPWLRDAAVTAGRQDADRDGYLHDVLPAVGSPGSLPPVSAEWTSAGLLSAGITVLLALGVTAVALWPHRLPPWPRPVRTALEVLHRGHSGHVGDYVAWLLVGVTVLTALVWA</sequence>
<keyword evidence="5 9" id="KW-1133">Transmembrane helix</keyword>
<evidence type="ECO:0000256" key="9">
    <source>
        <dbReference type="SAM" id="Phobius"/>
    </source>
</evidence>
<dbReference type="PANTHER" id="PTHR42703">
    <property type="entry name" value="NADH DEHYDROGENASE"/>
    <property type="match status" value="1"/>
</dbReference>
<gene>
    <name evidence="11" type="ORF">AA23TX_09927</name>
</gene>
<dbReference type="Pfam" id="PF00361">
    <property type="entry name" value="Proton_antipo_M"/>
    <property type="match status" value="1"/>
</dbReference>
<feature type="region of interest" description="Disordered" evidence="8">
    <location>
        <begin position="444"/>
        <end position="466"/>
    </location>
</feature>
<feature type="transmembrane region" description="Helical" evidence="9">
    <location>
        <begin position="112"/>
        <end position="129"/>
    </location>
</feature>
<evidence type="ECO:0000256" key="2">
    <source>
        <dbReference type="ARBA" id="ARBA00005346"/>
    </source>
</evidence>
<dbReference type="RefSeq" id="WP_155549799.1">
    <property type="nucleotide sequence ID" value="NZ_CABVGP010000004.1"/>
</dbReference>
<feature type="transmembrane region" description="Helical" evidence="9">
    <location>
        <begin position="207"/>
        <end position="226"/>
    </location>
</feature>
<feature type="transmembrane region" description="Helical" evidence="9">
    <location>
        <begin position="533"/>
        <end position="554"/>
    </location>
</feature>
<comment type="similarity">
    <text evidence="2">Belongs to the CPA3 antiporters (TC 2.A.63) subunit D family.</text>
</comment>
<comment type="subcellular location">
    <subcellularLocation>
        <location evidence="1">Cell membrane</location>
        <topology evidence="1">Multi-pass membrane protein</topology>
    </subcellularLocation>
    <subcellularLocation>
        <location evidence="7">Membrane</location>
        <topology evidence="7">Multi-pass membrane protein</topology>
    </subcellularLocation>
</comment>
<feature type="compositionally biased region" description="Basic and acidic residues" evidence="8">
    <location>
        <begin position="444"/>
        <end position="453"/>
    </location>
</feature>
<organism evidence="11 12">
    <name type="scientific">Amycolatopsis camponoti</name>
    <dbReference type="NCBI Taxonomy" id="2606593"/>
    <lineage>
        <taxon>Bacteria</taxon>
        <taxon>Bacillati</taxon>
        <taxon>Actinomycetota</taxon>
        <taxon>Actinomycetes</taxon>
        <taxon>Pseudonocardiales</taxon>
        <taxon>Pseudonocardiaceae</taxon>
        <taxon>Amycolatopsis</taxon>
    </lineage>
</organism>
<feature type="transmembrane region" description="Helical" evidence="9">
    <location>
        <begin position="6"/>
        <end position="26"/>
    </location>
</feature>
<proteinExistence type="inferred from homology"/>
<feature type="domain" description="NADH:quinone oxidoreductase/Mrp antiporter transmembrane" evidence="10">
    <location>
        <begin position="130"/>
        <end position="418"/>
    </location>
</feature>
<protein>
    <recommendedName>
        <fullName evidence="10">NADH:quinone oxidoreductase/Mrp antiporter transmembrane domain-containing protein</fullName>
    </recommendedName>
</protein>
<evidence type="ECO:0000313" key="11">
    <source>
        <dbReference type="EMBL" id="VVJ25181.1"/>
    </source>
</evidence>
<dbReference type="PANTHER" id="PTHR42703:SF1">
    <property type="entry name" value="NA(+)_H(+) ANTIPORTER SUBUNIT D1"/>
    <property type="match status" value="1"/>
</dbReference>
<dbReference type="GO" id="GO:0005886">
    <property type="term" value="C:plasma membrane"/>
    <property type="evidence" value="ECO:0007669"/>
    <property type="project" value="UniProtKB-SubCell"/>
</dbReference>
<dbReference type="InterPro" id="IPR001750">
    <property type="entry name" value="ND/Mrp_TM"/>
</dbReference>
<feature type="transmembrane region" description="Helical" evidence="9">
    <location>
        <begin position="583"/>
        <end position="599"/>
    </location>
</feature>
<evidence type="ECO:0000256" key="5">
    <source>
        <dbReference type="ARBA" id="ARBA00022989"/>
    </source>
</evidence>
<feature type="transmembrane region" description="Helical" evidence="9">
    <location>
        <begin position="164"/>
        <end position="187"/>
    </location>
</feature>
<evidence type="ECO:0000259" key="10">
    <source>
        <dbReference type="Pfam" id="PF00361"/>
    </source>
</evidence>
<feature type="transmembrane region" description="Helical" evidence="9">
    <location>
        <begin position="305"/>
        <end position="325"/>
    </location>
</feature>
<feature type="transmembrane region" description="Helical" evidence="9">
    <location>
        <begin position="33"/>
        <end position="53"/>
    </location>
</feature>
<feature type="transmembrane region" description="Helical" evidence="9">
    <location>
        <begin position="73"/>
        <end position="100"/>
    </location>
</feature>
<evidence type="ECO:0000313" key="12">
    <source>
        <dbReference type="Proteomes" id="UP000399805"/>
    </source>
</evidence>
<evidence type="ECO:0000256" key="4">
    <source>
        <dbReference type="ARBA" id="ARBA00022692"/>
    </source>
</evidence>
<keyword evidence="4 7" id="KW-0812">Transmembrane</keyword>
<dbReference type="Proteomes" id="UP000399805">
    <property type="component" value="Unassembled WGS sequence"/>
</dbReference>
<feature type="transmembrane region" description="Helical" evidence="9">
    <location>
        <begin position="374"/>
        <end position="392"/>
    </location>
</feature>
<feature type="transmembrane region" description="Helical" evidence="9">
    <location>
        <begin position="412"/>
        <end position="439"/>
    </location>
</feature>
<dbReference type="EMBL" id="CABVGP010000004">
    <property type="protein sequence ID" value="VVJ25181.1"/>
    <property type="molecule type" value="Genomic_DNA"/>
</dbReference>
<feature type="transmembrane region" description="Helical" evidence="9">
    <location>
        <begin position="331"/>
        <end position="353"/>
    </location>
</feature>
<keyword evidence="6 9" id="KW-0472">Membrane</keyword>
<evidence type="ECO:0000256" key="3">
    <source>
        <dbReference type="ARBA" id="ARBA00022475"/>
    </source>
</evidence>
<evidence type="ECO:0000256" key="6">
    <source>
        <dbReference type="ARBA" id="ARBA00023136"/>
    </source>
</evidence>
<evidence type="ECO:0000256" key="1">
    <source>
        <dbReference type="ARBA" id="ARBA00004651"/>
    </source>
</evidence>
<feature type="transmembrane region" description="Helical" evidence="9">
    <location>
        <begin position="473"/>
        <end position="492"/>
    </location>
</feature>
<keyword evidence="12" id="KW-1185">Reference proteome</keyword>
<evidence type="ECO:0000256" key="7">
    <source>
        <dbReference type="RuleBase" id="RU000320"/>
    </source>
</evidence>
<accession>A0A6I8MAS4</accession>
<name>A0A6I8MAS4_9PSEU</name>